<organism evidence="4 5">
    <name type="scientific">Cyclobacterium xiamenense</name>
    <dbReference type="NCBI Taxonomy" id="1297121"/>
    <lineage>
        <taxon>Bacteria</taxon>
        <taxon>Pseudomonadati</taxon>
        <taxon>Bacteroidota</taxon>
        <taxon>Cytophagia</taxon>
        <taxon>Cytophagales</taxon>
        <taxon>Cyclobacteriaceae</taxon>
        <taxon>Cyclobacterium</taxon>
    </lineage>
</organism>
<dbReference type="InterPro" id="IPR021720">
    <property type="entry name" value="Malectin_dom"/>
</dbReference>
<name>A0A1H6YPT0_9BACT</name>
<dbReference type="InterPro" id="IPR012334">
    <property type="entry name" value="Pectin_lyas_fold"/>
</dbReference>
<dbReference type="Gene3D" id="2.60.120.260">
    <property type="entry name" value="Galactose-binding domain-like"/>
    <property type="match status" value="1"/>
</dbReference>
<dbReference type="Gene3D" id="2.160.20.10">
    <property type="entry name" value="Single-stranded right-handed beta-helix, Pectin lyase-like"/>
    <property type="match status" value="3"/>
</dbReference>
<keyword evidence="5" id="KW-1185">Reference proteome</keyword>
<feature type="domain" description="Malectin" evidence="2">
    <location>
        <begin position="945"/>
        <end position="1069"/>
    </location>
</feature>
<dbReference type="NCBIfam" id="TIGR03804">
    <property type="entry name" value="para_beta_helix"/>
    <property type="match status" value="1"/>
</dbReference>
<dbReference type="InterPro" id="IPR013783">
    <property type="entry name" value="Ig-like_fold"/>
</dbReference>
<feature type="domain" description="Malectin" evidence="2">
    <location>
        <begin position="1112"/>
        <end position="1243"/>
    </location>
</feature>
<dbReference type="Pfam" id="PF13229">
    <property type="entry name" value="Beta_helix"/>
    <property type="match status" value="1"/>
</dbReference>
<dbReference type="Pfam" id="PF11721">
    <property type="entry name" value="Malectin"/>
    <property type="match status" value="3"/>
</dbReference>
<evidence type="ECO:0000313" key="5">
    <source>
        <dbReference type="Proteomes" id="UP000199403"/>
    </source>
</evidence>
<dbReference type="SUPFAM" id="SSF51126">
    <property type="entry name" value="Pectin lyase-like"/>
    <property type="match status" value="1"/>
</dbReference>
<dbReference type="SMART" id="SM00710">
    <property type="entry name" value="PbH1"/>
    <property type="match status" value="10"/>
</dbReference>
<feature type="domain" description="Right handed beta helix" evidence="3">
    <location>
        <begin position="296"/>
        <end position="451"/>
    </location>
</feature>
<feature type="domain" description="Malectin" evidence="2">
    <location>
        <begin position="1274"/>
        <end position="1402"/>
    </location>
</feature>
<protein>
    <submittedName>
        <fullName evidence="4">Por secretion system C-terminal sorting domain-containing protein</fullName>
    </submittedName>
</protein>
<dbReference type="STRING" id="1416801.SAMN05192553_103648"/>
<dbReference type="InterPro" id="IPR022441">
    <property type="entry name" value="Para_beta_helix_rpt-2"/>
</dbReference>
<dbReference type="PANTHER" id="PTHR36453">
    <property type="entry name" value="SECRETED PROTEIN-RELATED"/>
    <property type="match status" value="1"/>
</dbReference>
<dbReference type="InterPro" id="IPR011050">
    <property type="entry name" value="Pectin_lyase_fold/virulence"/>
</dbReference>
<dbReference type="NCBIfam" id="TIGR04183">
    <property type="entry name" value="Por_Secre_tail"/>
    <property type="match status" value="1"/>
</dbReference>
<dbReference type="Proteomes" id="UP000199403">
    <property type="component" value="Unassembled WGS sequence"/>
</dbReference>
<dbReference type="PANTHER" id="PTHR36453:SF1">
    <property type="entry name" value="RIGHT HANDED BETA HELIX DOMAIN-CONTAINING PROTEIN"/>
    <property type="match status" value="1"/>
</dbReference>
<keyword evidence="1" id="KW-0732">Signal</keyword>
<dbReference type="InterPro" id="IPR006626">
    <property type="entry name" value="PbH1"/>
</dbReference>
<dbReference type="Gene3D" id="2.60.120.430">
    <property type="entry name" value="Galactose-binding lectin"/>
    <property type="match status" value="3"/>
</dbReference>
<dbReference type="InterPro" id="IPR008979">
    <property type="entry name" value="Galactose-bd-like_sf"/>
</dbReference>
<dbReference type="Pfam" id="PF17957">
    <property type="entry name" value="Big_7"/>
    <property type="match status" value="1"/>
</dbReference>
<dbReference type="EMBL" id="FNZH01000003">
    <property type="protein sequence ID" value="SEJ39320.1"/>
    <property type="molecule type" value="Genomic_DNA"/>
</dbReference>
<dbReference type="OrthoDB" id="976933at2"/>
<feature type="chain" id="PRO_5011582098" evidence="1">
    <location>
        <begin position="24"/>
        <end position="1522"/>
    </location>
</feature>
<dbReference type="Gene3D" id="2.60.40.10">
    <property type="entry name" value="Immunoglobulins"/>
    <property type="match status" value="1"/>
</dbReference>
<gene>
    <name evidence="4" type="ORF">SAMN05192553_103648</name>
</gene>
<evidence type="ECO:0000313" key="4">
    <source>
        <dbReference type="EMBL" id="SEJ39320.1"/>
    </source>
</evidence>
<sequence length="1522" mass="167415">MNTVLYRLILCCTMFLAGLHLHAANYYFSSEIGDDSRSFSQARNAATPWKSINKLNAIMSSLSPGDKVFFRRGDTFYGTIRLDRSGNSGAPITFGAYGSGADPILTTFVRLSNWQSVGNGVYEASDNRLPGKQVNMVTINDNPQEMGRFPNSNSSNKGYLTYEDHSGGRSITDYQLSSSPNWTGAEVVLRKVFWITDRHTITSHSGSTLNFASNPETRYEPQSGYGYFIQNHPGTLDRYGEWYYNPSTRKMRVYFGSNPGSIRVEASTLDFIVEKTGQAKHLVFENLHFKGANRNAFQFEGGNDIKLSNCKIDVSGQDGVFFAGVSNLVIENSEVNYANNVGMNLKISDDAIIRGNSIQNTYMFPGHGRSGDGVGLAIFSDGDNNLIEYNEIKRSGYIGIRFGGDDTHVRYNFIDGFCYTKNDGGGIYSFQGRFDNHKNRKITNNIIINGVGVREGTRIRNFVDKPQAEGIYLDDNVTDVEVSGNTVAHITSKGIYLHNTNNIRVINNTVYDSDNLIFLRNDLMGNPLTNTTIENNKLLAKDASQDFVHIYTLFDDVAQLANFNNNQYSAPFSDNYRFRIRYNMNSSNETSKFFDLRGWQRAYSKDWNSKTGTQMEDMYTVTKQVGSTRYSNGSFNQNANMITCSDCSTSWDNGRLDGGSLKISTTGTSQTVMSTGSLKRGSYYLLKFSAVADKNIPIAFFLRQSGSPWFELSLRHNVGVTWQRGENEVLIQSLSDAENSRLVMEIGTGEAGTVWMDNLEFYEVEASVIRPEEKVLFEKNPTKSERSFSASGGFVGLLNELLSTTQTIPPYSSLLMLKTGSGVIEQEPSKPTVTLVKPESNQTAQQGATILLEASASVQNAAISRVDFFNGSTKLGTANTSPYQLAWENVPQGSYNLSAVAVADNGLQSTSPVVSFSVSATSSSPENSSSSYFLNVGTGEATIWNGLSFAGENATNNFFSTSETFSEINASTHPLFQTERHGQSFTYSIPVPNGTYYVYTLHNEVWFGNQGPSAQEGQRVFDITIENTKVKDDLDFFKENGSQPLALAFEAITVTDGVLNINFNASVNNASVSGIIVSESPVSIPSDLLAKPGAPEQPVYEDYLMINTGSRDDISFDGKVFVSDYKTTYFTGFSPNFNFTVPGEALFQTERYAKNMNVRIPVENGTYQVKTYHNELWFGTFGPAAASGNRVFDISIEGDLKKDNFDIFSENGNMPTVLTFNNIEVTDGFLELALSASRGDVSISGLYIGKARSMGTTPPNSQQPVFLNAGTFDDKTYNGQLHMGDRKTNYFSPSNINANYTVNGSDLFLTERFSRNLEYSIPVQNGTYTVITYHNELWFGSFGPTAKVGNRVFDISIEGNQVKSNFDIFRENGNNPTTLTFTSINVGDGILNISMDADINNATVAGIAVIPEGSSSSSNLRLATEGTMQSTLEGEITQTSVTKVYPNPAIYQTTLSIGQDVSVREIYIQSTSGALVKSIDPKAASNGYGSYTLPLAGMQSGVYVVTVSDGGNWVKKVKLIVQ</sequence>
<dbReference type="RefSeq" id="WP_092174446.1">
    <property type="nucleotide sequence ID" value="NZ_FNZH01000003.1"/>
</dbReference>
<evidence type="ECO:0000259" key="2">
    <source>
        <dbReference type="Pfam" id="PF11721"/>
    </source>
</evidence>
<accession>A0A1H6YPT0</accession>
<evidence type="ECO:0000256" key="1">
    <source>
        <dbReference type="SAM" id="SignalP"/>
    </source>
</evidence>
<dbReference type="SUPFAM" id="SSF49785">
    <property type="entry name" value="Galactose-binding domain-like"/>
    <property type="match status" value="3"/>
</dbReference>
<feature type="signal peptide" evidence="1">
    <location>
        <begin position="1"/>
        <end position="23"/>
    </location>
</feature>
<dbReference type="InterPro" id="IPR039448">
    <property type="entry name" value="Beta_helix"/>
</dbReference>
<dbReference type="InterPro" id="IPR026444">
    <property type="entry name" value="Secre_tail"/>
</dbReference>
<proteinExistence type="predicted"/>
<evidence type="ECO:0000259" key="3">
    <source>
        <dbReference type="Pfam" id="PF13229"/>
    </source>
</evidence>
<reference evidence="5" key="1">
    <citation type="submission" date="2016-10" db="EMBL/GenBank/DDBJ databases">
        <authorList>
            <person name="Varghese N."/>
            <person name="Submissions S."/>
        </authorList>
    </citation>
    <scope>NUCLEOTIDE SEQUENCE [LARGE SCALE GENOMIC DNA]</scope>
    <source>
        <strain evidence="5">IBRC-M 10761</strain>
    </source>
</reference>